<sequence>MTGTHPHQTEDSSPRRLLLVGAGGMGRAWLETILAEPRAELVGVVDLDLEAARAALAAAGAAQVPVRDDVVALAERTAADAVVDVTVPAAHHRITTDALLAGYPVLGEKPAAATVPEALSLAAASEVTGRLFMVSQSRSFNPRLFRLRDHARALGTAGVLSTEFFKAPHFGGFREQMAHPLLVDMAIHPFDAARLVLDAEPVSVYCEEHNPPWSWYAGDAAATALFEMTGGARFAYTGSWCSPGRETSWNGSWRLSAEHGTALWDGETEPEVEDVRGGRAADDAATPTRPAVGEGIAGSLAAFLDALAGGPAPMGEVHGNVLSLVMVEAAVESSARRGRVMVDEILERALAKALEAEVRDDVRAALASWPSVRRALTGAPSALPG</sequence>
<dbReference type="SUPFAM" id="SSF51735">
    <property type="entry name" value="NAD(P)-binding Rossmann-fold domains"/>
    <property type="match status" value="1"/>
</dbReference>
<dbReference type="Proteomes" id="UP001501736">
    <property type="component" value="Unassembled WGS sequence"/>
</dbReference>
<organism evidence="6 7">
    <name type="scientific">Nesterenkonia halobia</name>
    <dbReference type="NCBI Taxonomy" id="37922"/>
    <lineage>
        <taxon>Bacteria</taxon>
        <taxon>Bacillati</taxon>
        <taxon>Actinomycetota</taxon>
        <taxon>Actinomycetes</taxon>
        <taxon>Micrococcales</taxon>
        <taxon>Micrococcaceae</taxon>
        <taxon>Nesterenkonia</taxon>
    </lineage>
</organism>
<dbReference type="InterPro" id="IPR036291">
    <property type="entry name" value="NAD(P)-bd_dom_sf"/>
</dbReference>
<reference evidence="7" key="1">
    <citation type="journal article" date="2019" name="Int. J. Syst. Evol. Microbiol.">
        <title>The Global Catalogue of Microorganisms (GCM) 10K type strain sequencing project: providing services to taxonomists for standard genome sequencing and annotation.</title>
        <authorList>
            <consortium name="The Broad Institute Genomics Platform"/>
            <consortium name="The Broad Institute Genome Sequencing Center for Infectious Disease"/>
            <person name="Wu L."/>
            <person name="Ma J."/>
        </authorList>
    </citation>
    <scope>NUCLEOTIDE SEQUENCE [LARGE SCALE GENOMIC DNA]</scope>
    <source>
        <strain evidence="7">JCM 11483</strain>
    </source>
</reference>
<dbReference type="InterPro" id="IPR000683">
    <property type="entry name" value="Gfo/Idh/MocA-like_OxRdtase_N"/>
</dbReference>
<gene>
    <name evidence="6" type="ORF">GCM10020260_06710</name>
</gene>
<dbReference type="PANTHER" id="PTHR43708">
    <property type="entry name" value="CONSERVED EXPRESSED OXIDOREDUCTASE (EUROFUNG)"/>
    <property type="match status" value="1"/>
</dbReference>
<dbReference type="InterPro" id="IPR055170">
    <property type="entry name" value="GFO_IDH_MocA-like_dom"/>
</dbReference>
<feature type="domain" description="GFO/IDH/MocA-like oxidoreductase" evidence="5">
    <location>
        <begin position="178"/>
        <end position="261"/>
    </location>
</feature>
<dbReference type="InterPro" id="IPR051317">
    <property type="entry name" value="Gfo/Idh/MocA_oxidoreduct"/>
</dbReference>
<evidence type="ECO:0000256" key="1">
    <source>
        <dbReference type="ARBA" id="ARBA00010928"/>
    </source>
</evidence>
<keyword evidence="3" id="KW-0520">NAD</keyword>
<keyword evidence="2" id="KW-0560">Oxidoreductase</keyword>
<dbReference type="Gene3D" id="3.30.360.10">
    <property type="entry name" value="Dihydrodipicolinate Reductase, domain 2"/>
    <property type="match status" value="1"/>
</dbReference>
<dbReference type="EMBL" id="BAAAYG010000003">
    <property type="protein sequence ID" value="GAA3281328.1"/>
    <property type="molecule type" value="Genomic_DNA"/>
</dbReference>
<evidence type="ECO:0000259" key="5">
    <source>
        <dbReference type="Pfam" id="PF22725"/>
    </source>
</evidence>
<evidence type="ECO:0000256" key="3">
    <source>
        <dbReference type="ARBA" id="ARBA00023027"/>
    </source>
</evidence>
<keyword evidence="7" id="KW-1185">Reference proteome</keyword>
<dbReference type="PANTHER" id="PTHR43708:SF5">
    <property type="entry name" value="CONSERVED EXPRESSED OXIDOREDUCTASE (EUROFUNG)-RELATED"/>
    <property type="match status" value="1"/>
</dbReference>
<evidence type="ECO:0000313" key="6">
    <source>
        <dbReference type="EMBL" id="GAA3281328.1"/>
    </source>
</evidence>
<accession>A0ABP6R916</accession>
<comment type="similarity">
    <text evidence="1">Belongs to the Gfo/Idh/MocA family.</text>
</comment>
<comment type="caution">
    <text evidence="6">The sequence shown here is derived from an EMBL/GenBank/DDBJ whole genome shotgun (WGS) entry which is preliminary data.</text>
</comment>
<evidence type="ECO:0000313" key="7">
    <source>
        <dbReference type="Proteomes" id="UP001501736"/>
    </source>
</evidence>
<dbReference type="Gene3D" id="3.40.50.720">
    <property type="entry name" value="NAD(P)-binding Rossmann-like Domain"/>
    <property type="match status" value="1"/>
</dbReference>
<protein>
    <submittedName>
        <fullName evidence="6">Gfo/Idh/MocA family oxidoreductase</fullName>
    </submittedName>
</protein>
<proteinExistence type="inferred from homology"/>
<name>A0ABP6R916_9MICC</name>
<evidence type="ECO:0000259" key="4">
    <source>
        <dbReference type="Pfam" id="PF01408"/>
    </source>
</evidence>
<dbReference type="Pfam" id="PF01408">
    <property type="entry name" value="GFO_IDH_MocA"/>
    <property type="match status" value="1"/>
</dbReference>
<dbReference type="SUPFAM" id="SSF55347">
    <property type="entry name" value="Glyceraldehyde-3-phosphate dehydrogenase-like, C-terminal domain"/>
    <property type="match status" value="1"/>
</dbReference>
<dbReference type="Pfam" id="PF22725">
    <property type="entry name" value="GFO_IDH_MocA_C3"/>
    <property type="match status" value="1"/>
</dbReference>
<feature type="domain" description="Gfo/Idh/MocA-like oxidoreductase N-terminal" evidence="4">
    <location>
        <begin position="16"/>
        <end position="134"/>
    </location>
</feature>
<evidence type="ECO:0000256" key="2">
    <source>
        <dbReference type="ARBA" id="ARBA00023002"/>
    </source>
</evidence>
<dbReference type="RefSeq" id="WP_344718178.1">
    <property type="nucleotide sequence ID" value="NZ_BAAAYG010000003.1"/>
</dbReference>